<name>A0AAV2RCL9_MEGNR</name>
<evidence type="ECO:0000313" key="3">
    <source>
        <dbReference type="EMBL" id="CAL4122755.1"/>
    </source>
</evidence>
<reference evidence="3 4" key="1">
    <citation type="submission" date="2024-05" db="EMBL/GenBank/DDBJ databases">
        <authorList>
            <person name="Wallberg A."/>
        </authorList>
    </citation>
    <scope>NUCLEOTIDE SEQUENCE [LARGE SCALE GENOMIC DNA]</scope>
</reference>
<feature type="non-terminal residue" evidence="3">
    <location>
        <position position="551"/>
    </location>
</feature>
<proteinExistence type="predicted"/>
<feature type="region of interest" description="Disordered" evidence="2">
    <location>
        <begin position="465"/>
        <end position="486"/>
    </location>
</feature>
<evidence type="ECO:0000256" key="2">
    <source>
        <dbReference type="SAM" id="MobiDB-lite"/>
    </source>
</evidence>
<feature type="coiled-coil region" evidence="1">
    <location>
        <begin position="275"/>
        <end position="330"/>
    </location>
</feature>
<accession>A0AAV2RCL9</accession>
<protein>
    <submittedName>
        <fullName evidence="3">Uncharacterized protein</fullName>
    </submittedName>
</protein>
<dbReference type="AlphaFoldDB" id="A0AAV2RCL9"/>
<dbReference type="Proteomes" id="UP001497623">
    <property type="component" value="Unassembled WGS sequence"/>
</dbReference>
<keyword evidence="1" id="KW-0175">Coiled coil</keyword>
<sequence length="551" mass="62473">MAPAICLAFESIQSLEKNQTFPSESRKEEHDFIHDAAINEQDVFYGAYGRRQMAIHQNARDNMKEVTLPCVIGDVRVDIIADVLDGYDKKEKLKIIEKLHRQFNHPSSGKLCKLQPALEEVTTSEMVADHLNAMYKARKAFIESESSEKLQRALRHQKDIVEKHKASDVDPAMREEDAHPRVYQAVVKRRMEKAASSERRTILEEFGNWRKQENYVQSMSPISFDIKRSNEDKLTKSEITEVRRHSDGFKIRAHSVLQKKAKSPEVDVSELKSEKDQLVADLDTRQALIQQLQSEISSLKAESGFMVAEKQTLEHQVSSLNQEMRHMEATYKDKLAAAEVKAQAKTTELQLMIANMASQNEAISKSFKSQLECLQNSHRREVESLQTKLEETEDKLWQIKNTVKTSPVSPGITPVSSNGFSKANIPISQAEQSTSAFASYHRRQPSHGGNDEPRIDITNMIREQGEGSEWVEPSRGSPAPRHGYSPPSLEQLISSPLPTNASTNSFDDNASIASFNTETTTKEVSRLEARFETPELKIKRFMYLLNTIDTD</sequence>
<keyword evidence="4" id="KW-1185">Reference proteome</keyword>
<evidence type="ECO:0000256" key="1">
    <source>
        <dbReference type="SAM" id="Coils"/>
    </source>
</evidence>
<gene>
    <name evidence="3" type="ORF">MNOR_LOCUS23477</name>
</gene>
<organism evidence="3 4">
    <name type="scientific">Meganyctiphanes norvegica</name>
    <name type="common">Northern krill</name>
    <name type="synonym">Thysanopoda norvegica</name>
    <dbReference type="NCBI Taxonomy" id="48144"/>
    <lineage>
        <taxon>Eukaryota</taxon>
        <taxon>Metazoa</taxon>
        <taxon>Ecdysozoa</taxon>
        <taxon>Arthropoda</taxon>
        <taxon>Crustacea</taxon>
        <taxon>Multicrustacea</taxon>
        <taxon>Malacostraca</taxon>
        <taxon>Eumalacostraca</taxon>
        <taxon>Eucarida</taxon>
        <taxon>Euphausiacea</taxon>
        <taxon>Euphausiidae</taxon>
        <taxon>Meganyctiphanes</taxon>
    </lineage>
</organism>
<comment type="caution">
    <text evidence="3">The sequence shown here is derived from an EMBL/GenBank/DDBJ whole genome shotgun (WGS) entry which is preliminary data.</text>
</comment>
<dbReference type="EMBL" id="CAXKWB010020723">
    <property type="protein sequence ID" value="CAL4122755.1"/>
    <property type="molecule type" value="Genomic_DNA"/>
</dbReference>
<evidence type="ECO:0000313" key="4">
    <source>
        <dbReference type="Proteomes" id="UP001497623"/>
    </source>
</evidence>
<feature type="coiled-coil region" evidence="1">
    <location>
        <begin position="368"/>
        <end position="402"/>
    </location>
</feature>